<feature type="non-terminal residue" evidence="2">
    <location>
        <position position="1"/>
    </location>
</feature>
<feature type="domain" description="Groucho/TLE N-terminal Q-rich" evidence="1">
    <location>
        <begin position="1"/>
        <end position="32"/>
    </location>
</feature>
<dbReference type="InterPro" id="IPR005617">
    <property type="entry name" value="Groucho/TLE_N"/>
</dbReference>
<gene>
    <name evidence="2" type="ORF">QYT958_LOCUS45226</name>
</gene>
<evidence type="ECO:0000313" key="2">
    <source>
        <dbReference type="EMBL" id="CAF5107990.1"/>
    </source>
</evidence>
<evidence type="ECO:0000313" key="3">
    <source>
        <dbReference type="Proteomes" id="UP000663848"/>
    </source>
</evidence>
<dbReference type="Pfam" id="PF03920">
    <property type="entry name" value="TLE_N"/>
    <property type="match status" value="1"/>
</dbReference>
<dbReference type="Proteomes" id="UP000663848">
    <property type="component" value="Unassembled WGS sequence"/>
</dbReference>
<protein>
    <recommendedName>
        <fullName evidence="1">Groucho/TLE N-terminal Q-rich domain-containing protein</fullName>
    </recommendedName>
</protein>
<name>A0A822EXX6_9BILA</name>
<comment type="caution">
    <text evidence="2">The sequence shown here is derived from an EMBL/GenBank/DDBJ whole genome shotgun (WGS) entry which is preliminary data.</text>
</comment>
<proteinExistence type="predicted"/>
<accession>A0A822EXX6</accession>
<dbReference type="AlphaFoldDB" id="A0A822EXX6"/>
<evidence type="ECO:0000259" key="1">
    <source>
        <dbReference type="Pfam" id="PF03920"/>
    </source>
</evidence>
<reference evidence="2" key="1">
    <citation type="submission" date="2021-02" db="EMBL/GenBank/DDBJ databases">
        <authorList>
            <person name="Nowell W R."/>
        </authorList>
    </citation>
    <scope>NUCLEOTIDE SEQUENCE</scope>
</reference>
<dbReference type="EMBL" id="CAJOBR010074141">
    <property type="protein sequence ID" value="CAF5107990.1"/>
    <property type="molecule type" value="Genomic_DNA"/>
</dbReference>
<organism evidence="2 3">
    <name type="scientific">Rotaria socialis</name>
    <dbReference type="NCBI Taxonomy" id="392032"/>
    <lineage>
        <taxon>Eukaryota</taxon>
        <taxon>Metazoa</taxon>
        <taxon>Spiralia</taxon>
        <taxon>Gnathifera</taxon>
        <taxon>Rotifera</taxon>
        <taxon>Eurotatoria</taxon>
        <taxon>Bdelloidea</taxon>
        <taxon>Philodinida</taxon>
        <taxon>Philodinidae</taxon>
        <taxon>Rotaria</taxon>
    </lineage>
</organism>
<sequence>LPCLSQEQQNQVAATLERAKQVTVAELNAIIGVR</sequence>